<keyword evidence="2" id="KW-1003">Cell membrane</keyword>
<feature type="transmembrane region" description="Helical" evidence="6">
    <location>
        <begin position="168"/>
        <end position="185"/>
    </location>
</feature>
<evidence type="ECO:0000256" key="3">
    <source>
        <dbReference type="ARBA" id="ARBA00022692"/>
    </source>
</evidence>
<feature type="transmembrane region" description="Helical" evidence="6">
    <location>
        <begin position="91"/>
        <end position="113"/>
    </location>
</feature>
<feature type="transmembrane region" description="Helical" evidence="6">
    <location>
        <begin position="49"/>
        <end position="70"/>
    </location>
</feature>
<reference evidence="7 8" key="1">
    <citation type="submission" date="2019-03" db="EMBL/GenBank/DDBJ databases">
        <title>Genomic Encyclopedia of Archaeal and Bacterial Type Strains, Phase II (KMG-II): from individual species to whole genera.</title>
        <authorList>
            <person name="Goeker M."/>
        </authorList>
    </citation>
    <scope>NUCLEOTIDE SEQUENCE [LARGE SCALE GENOMIC DNA]</scope>
    <source>
        <strain evidence="7 8">DSM 19035</strain>
    </source>
</reference>
<keyword evidence="3 6" id="KW-0812">Transmembrane</keyword>
<evidence type="ECO:0000256" key="4">
    <source>
        <dbReference type="ARBA" id="ARBA00022989"/>
    </source>
</evidence>
<feature type="transmembrane region" description="Helical" evidence="6">
    <location>
        <begin position="384"/>
        <end position="403"/>
    </location>
</feature>
<feature type="transmembrane region" description="Helical" evidence="6">
    <location>
        <begin position="356"/>
        <end position="377"/>
    </location>
</feature>
<dbReference type="InterPro" id="IPR050833">
    <property type="entry name" value="Poly_Biosynth_Transport"/>
</dbReference>
<accession>A0A4V3D1A9</accession>
<feature type="transmembrane region" description="Helical" evidence="6">
    <location>
        <begin position="133"/>
        <end position="156"/>
    </location>
</feature>
<proteinExistence type="predicted"/>
<evidence type="ECO:0000313" key="8">
    <source>
        <dbReference type="Proteomes" id="UP000295620"/>
    </source>
</evidence>
<feature type="transmembrane region" description="Helical" evidence="6">
    <location>
        <begin position="191"/>
        <end position="215"/>
    </location>
</feature>
<keyword evidence="5 6" id="KW-0472">Membrane</keyword>
<sequence>MRLLNKSSIWAPVLKAGAAGAINRFAGTGIRLFSTPLIINYLGIEKYGFWITISSIAGYILLLDLGISSAMLNKLTKFYTEEDYESADRYIFSNLLFFTVISLLIFVIAFILIPNLDWVNLLKLKVITNSHEIHTLLIVCIVIFLIKLSTTIILKIPFAMQNGSLSEMYLLTGNLMSFLGILISIQLDLGLLSIVIFLTSGNLIASILITIHLFFTRKIKFYRIRMTDVLLVIKDLQRTGYNFIIIQLTGILIVSSQFSLLAHYQGAERVAGFGIMFQVMLAIQIPILVLQQPLWSKFAQLNLQNDTLTIKSALKKYIRYSIFYSGFIALVLIVFIPYLLPLVIHEHLDIPLNLRIGFSIYSAFVLIFGGFTVGLFAMNLTRQMAIVSIIQCVVFFIGANLAVPSFGGSGMIAVLILMHVVTIPILLNVFKQKVFN</sequence>
<protein>
    <submittedName>
        <fullName evidence="7">O-antigen/teichoic acid export membrane protein</fullName>
    </submittedName>
</protein>
<feature type="transmembrane region" description="Helical" evidence="6">
    <location>
        <begin position="270"/>
        <end position="290"/>
    </location>
</feature>
<feature type="transmembrane region" description="Helical" evidence="6">
    <location>
        <begin position="409"/>
        <end position="430"/>
    </location>
</feature>
<comment type="subcellular location">
    <subcellularLocation>
        <location evidence="1">Cell membrane</location>
        <topology evidence="1">Multi-pass membrane protein</topology>
    </subcellularLocation>
</comment>
<feature type="transmembrane region" description="Helical" evidence="6">
    <location>
        <begin position="21"/>
        <end position="43"/>
    </location>
</feature>
<dbReference type="OrthoDB" id="512217at2"/>
<feature type="transmembrane region" description="Helical" evidence="6">
    <location>
        <begin position="243"/>
        <end position="264"/>
    </location>
</feature>
<evidence type="ECO:0000256" key="1">
    <source>
        <dbReference type="ARBA" id="ARBA00004651"/>
    </source>
</evidence>
<evidence type="ECO:0000256" key="6">
    <source>
        <dbReference type="SAM" id="Phobius"/>
    </source>
</evidence>
<dbReference type="RefSeq" id="WP_133575994.1">
    <property type="nucleotide sequence ID" value="NZ_SNYC01000004.1"/>
</dbReference>
<dbReference type="AlphaFoldDB" id="A0A4V3D1A9"/>
<evidence type="ECO:0000256" key="2">
    <source>
        <dbReference type="ARBA" id="ARBA00022475"/>
    </source>
</evidence>
<organism evidence="7 8">
    <name type="scientific">Pedobacter metabolipauper</name>
    <dbReference type="NCBI Taxonomy" id="425513"/>
    <lineage>
        <taxon>Bacteria</taxon>
        <taxon>Pseudomonadati</taxon>
        <taxon>Bacteroidota</taxon>
        <taxon>Sphingobacteriia</taxon>
        <taxon>Sphingobacteriales</taxon>
        <taxon>Sphingobacteriaceae</taxon>
        <taxon>Pedobacter</taxon>
    </lineage>
</organism>
<dbReference type="Proteomes" id="UP000295620">
    <property type="component" value="Unassembled WGS sequence"/>
</dbReference>
<dbReference type="PANTHER" id="PTHR30250">
    <property type="entry name" value="PST FAMILY PREDICTED COLANIC ACID TRANSPORTER"/>
    <property type="match status" value="1"/>
</dbReference>
<keyword evidence="8" id="KW-1185">Reference proteome</keyword>
<dbReference type="GO" id="GO:0005886">
    <property type="term" value="C:plasma membrane"/>
    <property type="evidence" value="ECO:0007669"/>
    <property type="project" value="UniProtKB-SubCell"/>
</dbReference>
<evidence type="ECO:0000313" key="7">
    <source>
        <dbReference type="EMBL" id="TDQ09947.1"/>
    </source>
</evidence>
<comment type="caution">
    <text evidence="7">The sequence shown here is derived from an EMBL/GenBank/DDBJ whole genome shotgun (WGS) entry which is preliminary data.</text>
</comment>
<dbReference type="PANTHER" id="PTHR30250:SF26">
    <property type="entry name" value="PSMA PROTEIN"/>
    <property type="match status" value="1"/>
</dbReference>
<dbReference type="EMBL" id="SNYC01000004">
    <property type="protein sequence ID" value="TDQ09947.1"/>
    <property type="molecule type" value="Genomic_DNA"/>
</dbReference>
<name>A0A4V3D1A9_9SPHI</name>
<gene>
    <name evidence="7" type="ORF">ATK78_2106</name>
</gene>
<keyword evidence="4 6" id="KW-1133">Transmembrane helix</keyword>
<evidence type="ECO:0000256" key="5">
    <source>
        <dbReference type="ARBA" id="ARBA00023136"/>
    </source>
</evidence>
<feature type="transmembrane region" description="Helical" evidence="6">
    <location>
        <begin position="321"/>
        <end position="344"/>
    </location>
</feature>